<dbReference type="HOGENOM" id="CLU_071534_0_0_6"/>
<dbReference type="STRING" id="1091494.MEALZ_0738"/>
<dbReference type="EMBL" id="FO082060">
    <property type="protein sequence ID" value="CCE22433.1"/>
    <property type="molecule type" value="Genomic_DNA"/>
</dbReference>
<gene>
    <name evidence="1" type="ordered locus">MEALZ_0738</name>
</gene>
<proteinExistence type="predicted"/>
<evidence type="ECO:0000313" key="2">
    <source>
        <dbReference type="Proteomes" id="UP000008315"/>
    </source>
</evidence>
<keyword evidence="2" id="KW-1185">Reference proteome</keyword>
<sequence length="306" mass="34914">MVNNETRIMLEEEISLRLHNLNRKFEIENAIHKVLLGKLLAKLNQGSLTSLHEAEFRVFSQFGDDGIIQYLISQLLIEDCRFIEFGVENYNESNTRFLLENNNWQGLVIDGSDENVQYIKSTQNYWRHDLTALCGFVTKQNINQTISEAGFSGNIGLLHIDIDGNDYWIWKAITVVRPTIIIMEYNSLFGIERSITIPYKPDFSRFAEHYSGLYAGCSLLALCELAVEKGYEFVGCNSAGNNAYFVRKDQLGSLKALSCKEGYVLAKFREHRDEKGLLTFTSGLEAVECLRGMPVFNTRSQQIEAF</sequence>
<name>G4T1L1_META2</name>
<dbReference type="KEGG" id="mah:MEALZ_0738"/>
<reference evidence="2" key="1">
    <citation type="journal article" date="2012" name="J. Bacteriol.">
        <title>Genome sequence of the haloalkaliphilic methanotrophic bacterium Methylomicrobium alcaliphilum 20Z.</title>
        <authorList>
            <person name="Vuilleumier S."/>
            <person name="Khmelenina V.N."/>
            <person name="Bringel F."/>
            <person name="Reshetnikov A.S."/>
            <person name="Lajus A."/>
            <person name="Mangenot S."/>
            <person name="Rouy Z."/>
            <person name="Op den Camp H.J."/>
            <person name="Jetten M.S."/>
            <person name="Dispirito A.A."/>
            <person name="Dunfield P."/>
            <person name="Klotz M.G."/>
            <person name="Semrau J.D."/>
            <person name="Stein L.Y."/>
            <person name="Barbe V."/>
            <person name="Medigue C."/>
            <person name="Trotsenko Y.A."/>
            <person name="Kalyuzhnaya M.G."/>
        </authorList>
    </citation>
    <scope>NUCLEOTIDE SEQUENCE [LARGE SCALE GENOMIC DNA]</scope>
    <source>
        <strain evidence="2">DSM 19304 / NCIMB 14124 / VKM B-2133 / 20Z</strain>
    </source>
</reference>
<evidence type="ECO:0000313" key="1">
    <source>
        <dbReference type="EMBL" id="CCE22433.1"/>
    </source>
</evidence>
<accession>G4T1L1</accession>
<protein>
    <submittedName>
        <fullName evidence="1">Uncharacterized protein</fullName>
    </submittedName>
</protein>
<dbReference type="Proteomes" id="UP000008315">
    <property type="component" value="Chromosome"/>
</dbReference>
<dbReference type="PATRIC" id="fig|271065.3.peg.755"/>
<dbReference type="AlphaFoldDB" id="G4T1L1"/>
<organism evidence="1 2">
    <name type="scientific">Methylotuvimicrobium alcaliphilum (strain DSM 19304 / NCIMB 14124 / VKM B-2133 / 20Z)</name>
    <name type="common">Methylomicrobium alcaliphilum</name>
    <dbReference type="NCBI Taxonomy" id="1091494"/>
    <lineage>
        <taxon>Bacteria</taxon>
        <taxon>Pseudomonadati</taxon>
        <taxon>Pseudomonadota</taxon>
        <taxon>Gammaproteobacteria</taxon>
        <taxon>Methylococcales</taxon>
        <taxon>Methylococcaceae</taxon>
        <taxon>Methylotuvimicrobium</taxon>
    </lineage>
</organism>